<evidence type="ECO:0000313" key="2">
    <source>
        <dbReference type="Proteomes" id="UP001146120"/>
    </source>
</evidence>
<name>A0AAV2Z9Y9_9STRA</name>
<evidence type="ECO:0000313" key="1">
    <source>
        <dbReference type="EMBL" id="DBA02829.1"/>
    </source>
</evidence>
<keyword evidence="2" id="KW-1185">Reference proteome</keyword>
<dbReference type="EMBL" id="DAKRPA010000026">
    <property type="protein sequence ID" value="DBA02829.1"/>
    <property type="molecule type" value="Genomic_DNA"/>
</dbReference>
<reference evidence="1" key="1">
    <citation type="submission" date="2022-11" db="EMBL/GenBank/DDBJ databases">
        <authorList>
            <person name="Morgan W.R."/>
            <person name="Tartar A."/>
        </authorList>
    </citation>
    <scope>NUCLEOTIDE SEQUENCE</scope>
    <source>
        <strain evidence="1">ARSEF 373</strain>
    </source>
</reference>
<dbReference type="Proteomes" id="UP001146120">
    <property type="component" value="Unassembled WGS sequence"/>
</dbReference>
<comment type="caution">
    <text evidence="1">The sequence shown here is derived from an EMBL/GenBank/DDBJ whole genome shotgun (WGS) entry which is preliminary data.</text>
</comment>
<sequence>MEAFKTTLSTAQAIKLFTARKDAKRSWREHLLYLVAVGEAAGTSDELILDNIVQYASPELKSVLRAKYDARRPDHLQQAEELTQFA</sequence>
<proteinExistence type="predicted"/>
<protein>
    <submittedName>
        <fullName evidence="1">Uncharacterized protein</fullName>
    </submittedName>
</protein>
<accession>A0AAV2Z9Y9</accession>
<gene>
    <name evidence="1" type="ORF">N0F65_006619</name>
</gene>
<organism evidence="1 2">
    <name type="scientific">Lagenidium giganteum</name>
    <dbReference type="NCBI Taxonomy" id="4803"/>
    <lineage>
        <taxon>Eukaryota</taxon>
        <taxon>Sar</taxon>
        <taxon>Stramenopiles</taxon>
        <taxon>Oomycota</taxon>
        <taxon>Peronosporomycetes</taxon>
        <taxon>Pythiales</taxon>
        <taxon>Pythiaceae</taxon>
    </lineage>
</organism>
<dbReference type="AlphaFoldDB" id="A0AAV2Z9Y9"/>
<reference evidence="1" key="2">
    <citation type="journal article" date="2023" name="Microbiol Resour">
        <title>Decontamination and Annotation of the Draft Genome Sequence of the Oomycete Lagenidium giganteum ARSEF 373.</title>
        <authorList>
            <person name="Morgan W.R."/>
            <person name="Tartar A."/>
        </authorList>
    </citation>
    <scope>NUCLEOTIDE SEQUENCE</scope>
    <source>
        <strain evidence="1">ARSEF 373</strain>
    </source>
</reference>